<evidence type="ECO:0000313" key="1">
    <source>
        <dbReference type="EMBL" id="KAK3080100.1"/>
    </source>
</evidence>
<protein>
    <submittedName>
        <fullName evidence="1">Uncharacterized protein</fullName>
    </submittedName>
</protein>
<proteinExistence type="predicted"/>
<dbReference type="Proteomes" id="UP001186974">
    <property type="component" value="Unassembled WGS sequence"/>
</dbReference>
<reference evidence="1" key="1">
    <citation type="submission" date="2024-09" db="EMBL/GenBank/DDBJ databases">
        <title>Black Yeasts Isolated from many extreme environments.</title>
        <authorList>
            <person name="Coleine C."/>
            <person name="Stajich J.E."/>
            <person name="Selbmann L."/>
        </authorList>
    </citation>
    <scope>NUCLEOTIDE SEQUENCE</scope>
    <source>
        <strain evidence="1">CCFEE 5737</strain>
    </source>
</reference>
<comment type="caution">
    <text evidence="1">The sequence shown here is derived from an EMBL/GenBank/DDBJ whole genome shotgun (WGS) entry which is preliminary data.</text>
</comment>
<gene>
    <name evidence="1" type="ORF">LTS18_003124</name>
</gene>
<accession>A0ACC3DTI8</accession>
<organism evidence="1 2">
    <name type="scientific">Coniosporium uncinatum</name>
    <dbReference type="NCBI Taxonomy" id="93489"/>
    <lineage>
        <taxon>Eukaryota</taxon>
        <taxon>Fungi</taxon>
        <taxon>Dikarya</taxon>
        <taxon>Ascomycota</taxon>
        <taxon>Pezizomycotina</taxon>
        <taxon>Dothideomycetes</taxon>
        <taxon>Dothideomycetes incertae sedis</taxon>
        <taxon>Coniosporium</taxon>
    </lineage>
</organism>
<evidence type="ECO:0000313" key="2">
    <source>
        <dbReference type="Proteomes" id="UP001186974"/>
    </source>
</evidence>
<dbReference type="EMBL" id="JAWDJW010000743">
    <property type="protein sequence ID" value="KAK3080100.1"/>
    <property type="molecule type" value="Genomic_DNA"/>
</dbReference>
<keyword evidence="2" id="KW-1185">Reference proteome</keyword>
<sequence>MTSNIRQELTGHTRQNYNEYPKGTKLALITTALVPSIFLSALDSTIITTAIPKITDAFGSLDDIGWYGSAFSLTNVAFISTWGKAYNFFPLRSTFVLAIAIFEIRNLITGAAPNSPTLIAGRAIAGLGSAGTMTGAFIIIAFTVPPELRTAYMSVLGVTFGCSSVIEPLMGAPPVIDTLSAFVVLRAIFILNEHRMGSRATVQPHFLHKPAFTTNVIYIFFLAGLYFPLYSLPIRFHSLDAVSASISGVHLIPLVLGISLFTMVSNGLISYFGRGHLALLVLGGVAGTVGAGLIYSLDQHATTTYWIGYEFLAAMGIGVVLQIPTIANQALVPACDIAAATATTLFVEKLGTALFVAAEEAALKNRLVQSVGRYVPDLDPALVVRTGATRLRMTFGPEHIGGVLLAYLEGCKVNHALSLACGGAAAGVALAMAMPVAVRDWRARRDKPHAR</sequence>
<name>A0ACC3DTI8_9PEZI</name>